<evidence type="ECO:0000313" key="3">
    <source>
        <dbReference type="Proteomes" id="UP000004430"/>
    </source>
</evidence>
<organism evidence="2 3">
    <name type="scientific">Yersinia pestis biovar Orientalis str. IP275</name>
    <dbReference type="NCBI Taxonomy" id="373665"/>
    <lineage>
        <taxon>Bacteria</taxon>
        <taxon>Pseudomonadati</taxon>
        <taxon>Pseudomonadota</taxon>
        <taxon>Gammaproteobacteria</taxon>
        <taxon>Enterobacterales</taxon>
        <taxon>Yersiniaceae</taxon>
        <taxon>Yersinia</taxon>
    </lineage>
</organism>
<dbReference type="EMBL" id="AAOS02000010">
    <property type="protein sequence ID" value="EDR32923.1"/>
    <property type="molecule type" value="Genomic_DNA"/>
</dbReference>
<gene>
    <name evidence="2" type="ORF">YPIP275_2543</name>
</gene>
<evidence type="ECO:0000313" key="2">
    <source>
        <dbReference type="EMBL" id="EDR32923.1"/>
    </source>
</evidence>
<proteinExistence type="predicted"/>
<evidence type="ECO:0000256" key="1">
    <source>
        <dbReference type="SAM" id="Phobius"/>
    </source>
</evidence>
<reference evidence="2 3" key="1">
    <citation type="submission" date="2008-01" db="EMBL/GenBank/DDBJ databases">
        <title>Yersinia pestis Strain IP275 project at JCVI/TIGR.</title>
        <authorList>
            <person name="Ravel J."/>
            <person name="Eppinger M."/>
            <person name="Fricke W.F."/>
            <person name="Rosovitz M."/>
            <person name="Lindler L.E."/>
            <person name="Bearden S."/>
            <person name="Shriefer M."/>
        </authorList>
    </citation>
    <scope>NUCLEOTIDE SEQUENCE [LARGE SCALE GENOMIC DNA]</scope>
    <source>
        <strain evidence="2 3">IP275</strain>
    </source>
</reference>
<name>A0AAV3BE75_YERPE</name>
<reference evidence="2 3" key="2">
    <citation type="submission" date="2010-03" db="EMBL/GenBank/DDBJ databases">
        <authorList>
            <person name="Payne S.H."/>
            <person name="Sutton G.G."/>
        </authorList>
    </citation>
    <scope>NUCLEOTIDE SEQUENCE [LARGE SCALE GENOMIC DNA]</scope>
    <source>
        <strain evidence="2 3">IP275</strain>
    </source>
</reference>
<keyword evidence="1" id="KW-0812">Transmembrane</keyword>
<sequence>MVLYFDYYLNIGLLCRYFVLLVVYITELVNITSIKFLFLTFD</sequence>
<dbReference type="Proteomes" id="UP000004430">
    <property type="component" value="Unassembled WGS sequence"/>
</dbReference>
<feature type="transmembrane region" description="Helical" evidence="1">
    <location>
        <begin position="7"/>
        <end position="26"/>
    </location>
</feature>
<accession>A0AAV3BE75</accession>
<protein>
    <submittedName>
        <fullName evidence="2">Uncharacterized protein</fullName>
    </submittedName>
</protein>
<keyword evidence="1" id="KW-1133">Transmembrane helix</keyword>
<keyword evidence="1" id="KW-0472">Membrane</keyword>
<comment type="caution">
    <text evidence="2">The sequence shown here is derived from an EMBL/GenBank/DDBJ whole genome shotgun (WGS) entry which is preliminary data.</text>
</comment>
<dbReference type="AlphaFoldDB" id="A0AAV3BE75"/>